<dbReference type="InterPro" id="IPR029016">
    <property type="entry name" value="GAF-like_dom_sf"/>
</dbReference>
<gene>
    <name evidence="3" type="ORF">H8M03_04980</name>
</gene>
<feature type="coiled-coil region" evidence="1">
    <location>
        <begin position="1"/>
        <end position="28"/>
    </location>
</feature>
<dbReference type="Pfam" id="PF01590">
    <property type="entry name" value="GAF"/>
    <property type="match status" value="1"/>
</dbReference>
<proteinExistence type="predicted"/>
<dbReference type="Proteomes" id="UP000515861">
    <property type="component" value="Chromosome"/>
</dbReference>
<evidence type="ECO:0000259" key="2">
    <source>
        <dbReference type="Pfam" id="PF01590"/>
    </source>
</evidence>
<dbReference type="Gene3D" id="3.30.450.40">
    <property type="match status" value="1"/>
</dbReference>
<dbReference type="RefSeq" id="WP_187480634.1">
    <property type="nucleotide sequence ID" value="NZ_CP060697.1"/>
</dbReference>
<organism evidence="3 4">
    <name type="scientific">Sphingomonas sabuli</name>
    <dbReference type="NCBI Taxonomy" id="2764186"/>
    <lineage>
        <taxon>Bacteria</taxon>
        <taxon>Pseudomonadati</taxon>
        <taxon>Pseudomonadota</taxon>
        <taxon>Alphaproteobacteria</taxon>
        <taxon>Sphingomonadales</taxon>
        <taxon>Sphingomonadaceae</taxon>
        <taxon>Sphingomonas</taxon>
    </lineage>
</organism>
<dbReference type="EMBL" id="CP060697">
    <property type="protein sequence ID" value="QNM83679.1"/>
    <property type="molecule type" value="Genomic_DNA"/>
</dbReference>
<keyword evidence="4" id="KW-1185">Reference proteome</keyword>
<evidence type="ECO:0000256" key="1">
    <source>
        <dbReference type="SAM" id="Coils"/>
    </source>
</evidence>
<dbReference type="KEGG" id="ssau:H8M03_04980"/>
<feature type="domain" description="GAF" evidence="2">
    <location>
        <begin position="70"/>
        <end position="200"/>
    </location>
</feature>
<sequence>MSDSDDRYRRLERQLARERAARFEAEAIAEKGLRDLYESRQRLELLQRITEGANAVSRMRVALDFALGEICSQMGWDFANAYLASHDQTRVEACDLWRTPDKSGIEPFIEASRRIAFASGVGVPGIVLATKTAYWIDDARIDGKFKRRALAAKCGFVTACAFPVMAGDEVIAVMEFLSRRTLHRDESLIALMEQIGKQLAGLSNASATRC</sequence>
<keyword evidence="1" id="KW-0175">Coiled coil</keyword>
<reference evidence="3 4" key="1">
    <citation type="submission" date="2020-08" db="EMBL/GenBank/DDBJ databases">
        <title>Sphingomonas sp. sand1-3 16S ribosomal RNA gene Genome sequencing and assembly.</title>
        <authorList>
            <person name="Kang M."/>
        </authorList>
    </citation>
    <scope>NUCLEOTIDE SEQUENCE [LARGE SCALE GENOMIC DNA]</scope>
    <source>
        <strain evidence="4">sand1-3</strain>
    </source>
</reference>
<dbReference type="AlphaFoldDB" id="A0A7G9L4Y0"/>
<dbReference type="InterPro" id="IPR003018">
    <property type="entry name" value="GAF"/>
</dbReference>
<name>A0A7G9L4Y0_9SPHN</name>
<dbReference type="SUPFAM" id="SSF55781">
    <property type="entry name" value="GAF domain-like"/>
    <property type="match status" value="1"/>
</dbReference>
<accession>A0A7G9L4Y0</accession>
<evidence type="ECO:0000313" key="4">
    <source>
        <dbReference type="Proteomes" id="UP000515861"/>
    </source>
</evidence>
<protein>
    <submittedName>
        <fullName evidence="3">GAF domain-containing protein</fullName>
    </submittedName>
</protein>
<evidence type="ECO:0000313" key="3">
    <source>
        <dbReference type="EMBL" id="QNM83679.1"/>
    </source>
</evidence>